<dbReference type="GO" id="GO:0004550">
    <property type="term" value="F:nucleoside diphosphate kinase activity"/>
    <property type="evidence" value="ECO:0007669"/>
    <property type="project" value="InterPro"/>
</dbReference>
<keyword evidence="15" id="KW-1185">Reference proteome</keyword>
<feature type="compositionally biased region" description="Low complexity" evidence="12">
    <location>
        <begin position="142"/>
        <end position="161"/>
    </location>
</feature>
<evidence type="ECO:0000256" key="10">
    <source>
        <dbReference type="PROSITE-ProRule" id="PRU00706"/>
    </source>
</evidence>
<dbReference type="InterPro" id="IPR045864">
    <property type="entry name" value="aa-tRNA-synth_II/BPL/LPL"/>
</dbReference>
<evidence type="ECO:0000256" key="11">
    <source>
        <dbReference type="RuleBase" id="RU004011"/>
    </source>
</evidence>
<dbReference type="FunFam" id="3.30.930.10:FF:000054">
    <property type="entry name" value="Histidine--tRNA ligase chloroplastic/mitochondrial"/>
    <property type="match status" value="1"/>
</dbReference>
<dbReference type="Pfam" id="PF03129">
    <property type="entry name" value="HGTP_anticodon"/>
    <property type="match status" value="1"/>
</dbReference>
<dbReference type="Proteomes" id="UP001515480">
    <property type="component" value="Unassembled WGS sequence"/>
</dbReference>
<dbReference type="GO" id="GO:0004821">
    <property type="term" value="F:histidine-tRNA ligase activity"/>
    <property type="evidence" value="ECO:0007669"/>
    <property type="project" value="UniProtKB-EC"/>
</dbReference>
<evidence type="ECO:0000256" key="7">
    <source>
        <dbReference type="ARBA" id="ARBA00023146"/>
    </source>
</evidence>
<dbReference type="SUPFAM" id="SSF55681">
    <property type="entry name" value="Class II aaRS and biotin synthetases"/>
    <property type="match status" value="1"/>
</dbReference>
<keyword evidence="7" id="KW-0030">Aminoacyl-tRNA synthetase</keyword>
<dbReference type="InterPro" id="IPR004154">
    <property type="entry name" value="Anticodon-bd"/>
</dbReference>
<comment type="catalytic activity">
    <reaction evidence="9">
        <text>tRNA(His) + L-histidine + ATP = L-histidyl-tRNA(His) + AMP + diphosphate + H(+)</text>
        <dbReference type="Rhea" id="RHEA:17313"/>
        <dbReference type="Rhea" id="RHEA-COMP:9665"/>
        <dbReference type="Rhea" id="RHEA-COMP:9689"/>
        <dbReference type="ChEBI" id="CHEBI:15378"/>
        <dbReference type="ChEBI" id="CHEBI:30616"/>
        <dbReference type="ChEBI" id="CHEBI:33019"/>
        <dbReference type="ChEBI" id="CHEBI:57595"/>
        <dbReference type="ChEBI" id="CHEBI:78442"/>
        <dbReference type="ChEBI" id="CHEBI:78527"/>
        <dbReference type="ChEBI" id="CHEBI:456215"/>
        <dbReference type="EC" id="6.1.1.21"/>
    </reaction>
</comment>
<dbReference type="CDD" id="cd00773">
    <property type="entry name" value="HisRS-like_core"/>
    <property type="match status" value="1"/>
</dbReference>
<name>A0AB34JPY8_PRYPA</name>
<dbReference type="EMBL" id="JBGBPQ010000006">
    <property type="protein sequence ID" value="KAL1522631.1"/>
    <property type="molecule type" value="Genomic_DNA"/>
</dbReference>
<evidence type="ECO:0000259" key="13">
    <source>
        <dbReference type="PROSITE" id="PS50862"/>
    </source>
</evidence>
<dbReference type="InterPro" id="IPR001564">
    <property type="entry name" value="Nucleoside_diP_kinase"/>
</dbReference>
<dbReference type="InterPro" id="IPR006195">
    <property type="entry name" value="aa-tRNA-synth_II"/>
</dbReference>
<dbReference type="InterPro" id="IPR036850">
    <property type="entry name" value="NDK-like_dom_sf"/>
</dbReference>
<dbReference type="GO" id="GO:0006183">
    <property type="term" value="P:GTP biosynthetic process"/>
    <property type="evidence" value="ECO:0007669"/>
    <property type="project" value="InterPro"/>
</dbReference>
<feature type="region of interest" description="Disordered" evidence="12">
    <location>
        <begin position="142"/>
        <end position="226"/>
    </location>
</feature>
<dbReference type="InterPro" id="IPR034907">
    <property type="entry name" value="NDK-like_dom"/>
</dbReference>
<dbReference type="PANTHER" id="PTHR43707">
    <property type="entry name" value="HISTIDYL-TRNA SYNTHETASE"/>
    <property type="match status" value="1"/>
</dbReference>
<dbReference type="GO" id="GO:0006228">
    <property type="term" value="P:UTP biosynthetic process"/>
    <property type="evidence" value="ECO:0007669"/>
    <property type="project" value="InterPro"/>
</dbReference>
<evidence type="ECO:0000256" key="12">
    <source>
        <dbReference type="SAM" id="MobiDB-lite"/>
    </source>
</evidence>
<dbReference type="Gene3D" id="3.30.70.141">
    <property type="entry name" value="Nucleoside diphosphate kinase-like domain"/>
    <property type="match status" value="1"/>
</dbReference>
<evidence type="ECO:0000256" key="9">
    <source>
        <dbReference type="ARBA" id="ARBA00047639"/>
    </source>
</evidence>
<dbReference type="Pfam" id="PF00334">
    <property type="entry name" value="NDK"/>
    <property type="match status" value="1"/>
</dbReference>
<dbReference type="NCBIfam" id="TIGR00442">
    <property type="entry name" value="hisS"/>
    <property type="match status" value="1"/>
</dbReference>
<evidence type="ECO:0000256" key="5">
    <source>
        <dbReference type="ARBA" id="ARBA00022840"/>
    </source>
</evidence>
<dbReference type="HAMAP" id="MF_00127">
    <property type="entry name" value="His_tRNA_synth"/>
    <property type="match status" value="1"/>
</dbReference>
<accession>A0AB34JPY8</accession>
<evidence type="ECO:0000256" key="2">
    <source>
        <dbReference type="ARBA" id="ARBA00012815"/>
    </source>
</evidence>
<feature type="domain" description="Aminoacyl-transfer RNA synthetases class-II family profile" evidence="13">
    <location>
        <begin position="222"/>
        <end position="545"/>
    </location>
</feature>
<comment type="caution">
    <text evidence="14">The sequence shown here is derived from an EMBL/GenBank/DDBJ whole genome shotgun (WGS) entry which is preliminary data.</text>
</comment>
<dbReference type="InterPro" id="IPR015807">
    <property type="entry name" value="His-tRNA-ligase"/>
</dbReference>
<dbReference type="GO" id="GO:0005737">
    <property type="term" value="C:cytoplasm"/>
    <property type="evidence" value="ECO:0007669"/>
    <property type="project" value="InterPro"/>
</dbReference>
<dbReference type="Gene3D" id="3.30.930.10">
    <property type="entry name" value="Bira Bifunctional Protein, Domain 2"/>
    <property type="match status" value="1"/>
</dbReference>
<dbReference type="GO" id="GO:0006241">
    <property type="term" value="P:CTP biosynthetic process"/>
    <property type="evidence" value="ECO:0007669"/>
    <property type="project" value="InterPro"/>
</dbReference>
<keyword evidence="6" id="KW-0648">Protein biosynthesis</keyword>
<dbReference type="Pfam" id="PF13393">
    <property type="entry name" value="tRNA-synt_His"/>
    <property type="match status" value="1"/>
</dbReference>
<organism evidence="14 15">
    <name type="scientific">Prymnesium parvum</name>
    <name type="common">Toxic golden alga</name>
    <dbReference type="NCBI Taxonomy" id="97485"/>
    <lineage>
        <taxon>Eukaryota</taxon>
        <taxon>Haptista</taxon>
        <taxon>Haptophyta</taxon>
        <taxon>Prymnesiophyceae</taxon>
        <taxon>Prymnesiales</taxon>
        <taxon>Prymnesiaceae</taxon>
        <taxon>Prymnesium</taxon>
    </lineage>
</organism>
<evidence type="ECO:0000256" key="8">
    <source>
        <dbReference type="ARBA" id="ARBA00030619"/>
    </source>
</evidence>
<evidence type="ECO:0000256" key="1">
    <source>
        <dbReference type="ARBA" id="ARBA00008226"/>
    </source>
</evidence>
<keyword evidence="3" id="KW-0436">Ligase</keyword>
<dbReference type="InterPro" id="IPR041715">
    <property type="entry name" value="HisRS-like_core"/>
</dbReference>
<dbReference type="GO" id="GO:0005524">
    <property type="term" value="F:ATP binding"/>
    <property type="evidence" value="ECO:0007669"/>
    <property type="project" value="UniProtKB-KW"/>
</dbReference>
<keyword evidence="5" id="KW-0067">ATP-binding</keyword>
<dbReference type="InterPro" id="IPR004516">
    <property type="entry name" value="HisRS/HisZ"/>
</dbReference>
<evidence type="ECO:0000256" key="3">
    <source>
        <dbReference type="ARBA" id="ARBA00022598"/>
    </source>
</evidence>
<evidence type="ECO:0000256" key="4">
    <source>
        <dbReference type="ARBA" id="ARBA00022741"/>
    </source>
</evidence>
<dbReference type="PRINTS" id="PR01243">
    <property type="entry name" value="NUCDPKINASE"/>
</dbReference>
<dbReference type="PROSITE" id="PS50862">
    <property type="entry name" value="AA_TRNA_LIGASE_II"/>
    <property type="match status" value="1"/>
</dbReference>
<dbReference type="InterPro" id="IPR036621">
    <property type="entry name" value="Anticodon-bd_dom_sf"/>
</dbReference>
<dbReference type="SUPFAM" id="SSF54919">
    <property type="entry name" value="Nucleoside diphosphate kinase, NDK"/>
    <property type="match status" value="1"/>
</dbReference>
<comment type="caution">
    <text evidence="10">Lacks conserved residue(s) required for the propagation of feature annotation.</text>
</comment>
<dbReference type="AlphaFoldDB" id="A0AB34JPY8"/>
<feature type="compositionally biased region" description="Basic and acidic residues" evidence="12">
    <location>
        <begin position="173"/>
        <end position="198"/>
    </location>
</feature>
<proteinExistence type="inferred from homology"/>
<sequence>MDAPLERTLLLIKPDAVRRSLNFQIADRFEKRGFLLVACKMLRPSQALAEKHYAALHGSAAFGDAVGALTSGPAVVLLFEARGALGVARAMLGDSDPSKAEAGTIRGDYAISAASNLVESSADAADAARATAIWFAPEEIGGAPSSAPASAPAAAAASEAQEAQEAEGGEGGEGGKSKRALAKEAKKLEKQAKKDANKKQSSGIPAPPPADKPKIEYEPPSGTRDFFPEEMRERNWLFGKFREVARQFAFQEYDAPVLENEELYKRKGGEEITQQMYNFVDKDGKSVTLRPEMTPTLARMVLSCGGKMLLPVKWYSIPQCWRFETVQRGRKREHYQWNMDIIGEKNVSAEVELLAAITEFFKSVGITSADVGIKVNSRRVLAAILEMYGISNEKFAEVCVIVDKLDKIGPEETIALLVQAAVAKEAASKIVQSLSIRSVSELKELTGDKGGAAVEELTSLFEVAEAYGFADWILFDASVVRGLAYYTGIVFEGFDRKGELRAICGGGRYDKLLSLYGSPEVVPACGFGFGDCVVMELLRDRGLIPPLAPMIDFVVMAFNAEMRPHAVKVAALLRRSGFAIDVLLEPTGGGKKVAKAFSYADRVQGHRVIFVAPDEWATGKVRMKELRKADEKEVDLPFESLVESLTNLGIVPMQSK</sequence>
<comment type="similarity">
    <text evidence="1">Belongs to the class-II aminoacyl-tRNA synthetase family.</text>
</comment>
<reference evidence="14 15" key="1">
    <citation type="journal article" date="2024" name="Science">
        <title>Giant polyketide synthase enzymes in the biosynthesis of giant marine polyether toxins.</title>
        <authorList>
            <person name="Fallon T.R."/>
            <person name="Shende V.V."/>
            <person name="Wierzbicki I.H."/>
            <person name="Pendleton A.L."/>
            <person name="Watervoot N.F."/>
            <person name="Auber R.P."/>
            <person name="Gonzalez D.J."/>
            <person name="Wisecaver J.H."/>
            <person name="Moore B.S."/>
        </authorList>
    </citation>
    <scope>NUCLEOTIDE SEQUENCE [LARGE SCALE GENOMIC DNA]</scope>
    <source>
        <strain evidence="14 15">12B1</strain>
    </source>
</reference>
<evidence type="ECO:0000256" key="6">
    <source>
        <dbReference type="ARBA" id="ARBA00022917"/>
    </source>
</evidence>
<evidence type="ECO:0000313" key="14">
    <source>
        <dbReference type="EMBL" id="KAL1522631.1"/>
    </source>
</evidence>
<dbReference type="PROSITE" id="PS51374">
    <property type="entry name" value="NDPK_LIKE"/>
    <property type="match status" value="1"/>
</dbReference>
<keyword evidence="4" id="KW-0547">Nucleotide-binding</keyword>
<dbReference type="Gene3D" id="3.40.50.800">
    <property type="entry name" value="Anticodon-binding domain"/>
    <property type="match status" value="1"/>
</dbReference>
<evidence type="ECO:0000313" key="15">
    <source>
        <dbReference type="Proteomes" id="UP001515480"/>
    </source>
</evidence>
<dbReference type="SMART" id="SM00562">
    <property type="entry name" value="NDK"/>
    <property type="match status" value="1"/>
</dbReference>
<protein>
    <recommendedName>
        <fullName evidence="2">histidine--tRNA ligase</fullName>
        <ecNumber evidence="2">6.1.1.21</ecNumber>
    </recommendedName>
    <alternativeName>
        <fullName evidence="8">Histidyl-tRNA synthetase</fullName>
    </alternativeName>
</protein>
<dbReference type="SUPFAM" id="SSF52954">
    <property type="entry name" value="Class II aaRS ABD-related"/>
    <property type="match status" value="1"/>
</dbReference>
<dbReference type="GO" id="GO:0006427">
    <property type="term" value="P:histidyl-tRNA aminoacylation"/>
    <property type="evidence" value="ECO:0007669"/>
    <property type="project" value="InterPro"/>
</dbReference>
<gene>
    <name evidence="14" type="ORF">AB1Y20_017612</name>
</gene>
<comment type="similarity">
    <text evidence="10 11">Belongs to the NDK family.</text>
</comment>
<dbReference type="PANTHER" id="PTHR43707:SF1">
    <property type="entry name" value="HISTIDINE--TRNA LIGASE, MITOCHONDRIAL-RELATED"/>
    <property type="match status" value="1"/>
</dbReference>
<dbReference type="EC" id="6.1.1.21" evidence="2"/>